<name>A0A377QDJ3_9NEIS</name>
<dbReference type="Proteomes" id="UP000295794">
    <property type="component" value="Unassembled WGS sequence"/>
</dbReference>
<evidence type="ECO:0000313" key="2">
    <source>
        <dbReference type="EMBL" id="STQ91941.1"/>
    </source>
</evidence>
<organism evidence="2 4">
    <name type="scientific">Iodobacter fluviatilis</name>
    <dbReference type="NCBI Taxonomy" id="537"/>
    <lineage>
        <taxon>Bacteria</taxon>
        <taxon>Pseudomonadati</taxon>
        <taxon>Pseudomonadota</taxon>
        <taxon>Betaproteobacteria</taxon>
        <taxon>Neisseriales</taxon>
        <taxon>Chitinibacteraceae</taxon>
        <taxon>Iodobacter</taxon>
    </lineage>
</organism>
<accession>A0A377QDJ3</accession>
<evidence type="ECO:0000313" key="4">
    <source>
        <dbReference type="Proteomes" id="UP000255108"/>
    </source>
</evidence>
<evidence type="ECO:0000256" key="1">
    <source>
        <dbReference type="SAM" id="SignalP"/>
    </source>
</evidence>
<keyword evidence="1" id="KW-0732">Signal</keyword>
<dbReference type="AlphaFoldDB" id="A0A377QDJ3"/>
<dbReference type="Proteomes" id="UP000255108">
    <property type="component" value="Unassembled WGS sequence"/>
</dbReference>
<keyword evidence="5" id="KW-1185">Reference proteome</keyword>
<dbReference type="EMBL" id="UGHR01000001">
    <property type="protein sequence ID" value="STQ91941.1"/>
    <property type="molecule type" value="Genomic_DNA"/>
</dbReference>
<gene>
    <name evidence="3" type="ORF">EV682_12253</name>
    <name evidence="2" type="ORF">NCTC11159_03024</name>
</gene>
<protein>
    <submittedName>
        <fullName evidence="2">Uncharacterized protein</fullName>
    </submittedName>
</protein>
<feature type="chain" id="PRO_5016639979" evidence="1">
    <location>
        <begin position="22"/>
        <end position="92"/>
    </location>
</feature>
<dbReference type="EMBL" id="SMBT01000022">
    <property type="protein sequence ID" value="TCU81415.1"/>
    <property type="molecule type" value="Genomic_DNA"/>
</dbReference>
<reference evidence="2 4" key="1">
    <citation type="submission" date="2018-06" db="EMBL/GenBank/DDBJ databases">
        <authorList>
            <consortium name="Pathogen Informatics"/>
            <person name="Doyle S."/>
        </authorList>
    </citation>
    <scope>NUCLEOTIDE SEQUENCE [LARGE SCALE GENOMIC DNA]</scope>
    <source>
        <strain evidence="2 4">NCTC11159</strain>
    </source>
</reference>
<reference evidence="3 5" key="2">
    <citation type="submission" date="2019-03" db="EMBL/GenBank/DDBJ databases">
        <title>Genomic Encyclopedia of Type Strains, Phase IV (KMG-IV): sequencing the most valuable type-strain genomes for metagenomic binning, comparative biology and taxonomic classification.</title>
        <authorList>
            <person name="Goeker M."/>
        </authorList>
    </citation>
    <scope>NUCLEOTIDE SEQUENCE [LARGE SCALE GENOMIC DNA]</scope>
    <source>
        <strain evidence="3 5">DSM 3764</strain>
    </source>
</reference>
<evidence type="ECO:0000313" key="5">
    <source>
        <dbReference type="Proteomes" id="UP000295794"/>
    </source>
</evidence>
<feature type="signal peptide" evidence="1">
    <location>
        <begin position="1"/>
        <end position="21"/>
    </location>
</feature>
<proteinExistence type="predicted"/>
<evidence type="ECO:0000313" key="3">
    <source>
        <dbReference type="EMBL" id="TCU81415.1"/>
    </source>
</evidence>
<sequence length="92" mass="10272">MKPCISLFFISVLLTTAAAQSDETSPPAPLTRLEYHSVLTQYQPYREQVLIPWRESNDMVAKIGGWRMYAKEARQASAPQAQPEASHGAAHE</sequence>